<evidence type="ECO:0000313" key="2">
    <source>
        <dbReference type="EMBL" id="KTB38762.1"/>
    </source>
</evidence>
<name>A0A0W0FRL6_MONRR</name>
<dbReference type="SUPFAM" id="SSF54160">
    <property type="entry name" value="Chromo domain-like"/>
    <property type="match status" value="1"/>
</dbReference>
<gene>
    <name evidence="2" type="ORF">WG66_8652</name>
</gene>
<comment type="caution">
    <text evidence="2">The sequence shown here is derived from an EMBL/GenBank/DDBJ whole genome shotgun (WGS) entry which is preliminary data.</text>
</comment>
<dbReference type="Proteomes" id="UP000054988">
    <property type="component" value="Unassembled WGS sequence"/>
</dbReference>
<dbReference type="SMART" id="SM00298">
    <property type="entry name" value="CHROMO"/>
    <property type="match status" value="1"/>
</dbReference>
<dbReference type="InterPro" id="IPR056924">
    <property type="entry name" value="SH3_Tf2-1"/>
</dbReference>
<dbReference type="AlphaFoldDB" id="A0A0W0FRL6"/>
<dbReference type="GO" id="GO:0006338">
    <property type="term" value="P:chromatin remodeling"/>
    <property type="evidence" value="ECO:0007669"/>
    <property type="project" value="UniProtKB-ARBA"/>
</dbReference>
<reference evidence="2 3" key="1">
    <citation type="submission" date="2015-12" db="EMBL/GenBank/DDBJ databases">
        <title>Draft genome sequence of Moniliophthora roreri, the causal agent of frosty pod rot of cacao.</title>
        <authorList>
            <person name="Aime M.C."/>
            <person name="Diaz-Valderrama J.R."/>
            <person name="Kijpornyongpan T."/>
            <person name="Phillips-Mora W."/>
        </authorList>
    </citation>
    <scope>NUCLEOTIDE SEQUENCE [LARGE SCALE GENOMIC DNA]</scope>
    <source>
        <strain evidence="2 3">MCA 2952</strain>
    </source>
</reference>
<feature type="domain" description="Chromo" evidence="1">
    <location>
        <begin position="99"/>
        <end position="157"/>
    </location>
</feature>
<evidence type="ECO:0000313" key="3">
    <source>
        <dbReference type="Proteomes" id="UP000054988"/>
    </source>
</evidence>
<sequence length="220" mass="25022">MEGRIKHATEPFTVGQKVWLEGKNLNFGYLSKKLAPKQEGPFKIEAVLGPVTYKLALPEKWKVHLVFHTSLLSPYRQNDVHGKNFLKLPPDLIEGQKEHEIEAIIRHSLKRKPQRFLVSWKGYPSAENKWLWEDFEHTQETLADYKKANKLRRILTKTPTTCLSLTATTTSTPLLPNFFSSLTTPHTGNASWKSLEATPSLITSSLTTNLSNDNMPTSRV</sequence>
<protein>
    <recommendedName>
        <fullName evidence="1">Chromo domain-containing protein</fullName>
    </recommendedName>
</protein>
<evidence type="ECO:0000259" key="1">
    <source>
        <dbReference type="PROSITE" id="PS50013"/>
    </source>
</evidence>
<dbReference type="Gene3D" id="2.40.50.40">
    <property type="match status" value="1"/>
</dbReference>
<organism evidence="2 3">
    <name type="scientific">Moniliophthora roreri</name>
    <name type="common">Frosty pod rot fungus</name>
    <name type="synonym">Monilia roreri</name>
    <dbReference type="NCBI Taxonomy" id="221103"/>
    <lineage>
        <taxon>Eukaryota</taxon>
        <taxon>Fungi</taxon>
        <taxon>Dikarya</taxon>
        <taxon>Basidiomycota</taxon>
        <taxon>Agaricomycotina</taxon>
        <taxon>Agaricomycetes</taxon>
        <taxon>Agaricomycetidae</taxon>
        <taxon>Agaricales</taxon>
        <taxon>Marasmiineae</taxon>
        <taxon>Marasmiaceae</taxon>
        <taxon>Moniliophthora</taxon>
    </lineage>
</organism>
<proteinExistence type="predicted"/>
<dbReference type="Pfam" id="PF24626">
    <property type="entry name" value="SH3_Tf2-1"/>
    <property type="match status" value="1"/>
</dbReference>
<accession>A0A0W0FRL6</accession>
<dbReference type="InterPro" id="IPR016197">
    <property type="entry name" value="Chromo-like_dom_sf"/>
</dbReference>
<dbReference type="Pfam" id="PF00385">
    <property type="entry name" value="Chromo"/>
    <property type="match status" value="1"/>
</dbReference>
<dbReference type="PROSITE" id="PS50013">
    <property type="entry name" value="CHROMO_2"/>
    <property type="match status" value="1"/>
</dbReference>
<dbReference type="InterPro" id="IPR000953">
    <property type="entry name" value="Chromo/chromo_shadow_dom"/>
</dbReference>
<dbReference type="InterPro" id="IPR023780">
    <property type="entry name" value="Chromo_domain"/>
</dbReference>
<dbReference type="EMBL" id="LATX01001731">
    <property type="protein sequence ID" value="KTB38762.1"/>
    <property type="molecule type" value="Genomic_DNA"/>
</dbReference>